<evidence type="ECO:0000313" key="7">
    <source>
        <dbReference type="EMBL" id="MCS0656996.1"/>
    </source>
</evidence>
<feature type="transmembrane region" description="Helical" evidence="5">
    <location>
        <begin position="15"/>
        <end position="33"/>
    </location>
</feature>
<sequence length="421" mass="45201">MNELLVAIGWTLLDFVWQGALVGCMVALGLTALRGARPQLRYLAACSGLMVCLLWPASGLVKRLVTPAAGAFARAGAAHVAGLANIATGADMLAWLQANMAMLVAAWAACVLALALRMALGLAWINRSARSTSTSHAWQARLTQLAAHAGIARPVRLRIVEALASPVTAGWWHPVVLVPASLVSGMPAELLEALLAHEIAHIRRHDYLVNLAQNLVETILFYHPAVWWISGRIRAEREQIADDIAARQLGDPKRLARALSELEKRQFGSRQQLAQAASGGDLMARVRRLLRPDTPSAGWTSLVPLLGIAMLCAAAYANNAPAPIRLPVAATQRPIVDFSTCTKPMYPKADLQAGHEGTVTLMFLVGANGKVEQAKVTRSSGYPSLDASARDAIAQCRFVPATSHGQAVQMWVPVAYQWLLN</sequence>
<keyword evidence="2 5" id="KW-0812">Transmembrane</keyword>
<reference evidence="7 8" key="1">
    <citation type="submission" date="2022-08" db="EMBL/GenBank/DDBJ databases">
        <title>Reclassification of Massilia species as members of the genera Telluria, Duganella, Pseudoduganella, Mokoshia gen. nov. and Zemynaea gen. nov. using orthogonal and non-orthogonal genome-based approaches.</title>
        <authorList>
            <person name="Bowman J.P."/>
        </authorList>
    </citation>
    <scope>NUCLEOTIDE SEQUENCE [LARGE SCALE GENOMIC DNA]</scope>
    <source>
        <strain evidence="7 8">JCM 31606</strain>
    </source>
</reference>
<evidence type="ECO:0000256" key="1">
    <source>
        <dbReference type="ARBA" id="ARBA00004167"/>
    </source>
</evidence>
<dbReference type="CDD" id="cd07341">
    <property type="entry name" value="M56_BlaR1_MecR1_like"/>
    <property type="match status" value="1"/>
</dbReference>
<dbReference type="InterPro" id="IPR006260">
    <property type="entry name" value="TonB/TolA_C"/>
</dbReference>
<dbReference type="PROSITE" id="PS52015">
    <property type="entry name" value="TONB_CTD"/>
    <property type="match status" value="1"/>
</dbReference>
<feature type="transmembrane region" description="Helical" evidence="5">
    <location>
        <begin position="100"/>
        <end position="125"/>
    </location>
</feature>
<evidence type="ECO:0000256" key="3">
    <source>
        <dbReference type="ARBA" id="ARBA00022989"/>
    </source>
</evidence>
<keyword evidence="4 5" id="KW-0472">Membrane</keyword>
<comment type="caution">
    <text evidence="7">The sequence shown here is derived from an EMBL/GenBank/DDBJ whole genome shotgun (WGS) entry which is preliminary data.</text>
</comment>
<dbReference type="PANTHER" id="PTHR34978">
    <property type="entry name" value="POSSIBLE SENSOR-TRANSDUCER PROTEIN BLAR"/>
    <property type="match status" value="1"/>
</dbReference>
<evidence type="ECO:0000256" key="4">
    <source>
        <dbReference type="ARBA" id="ARBA00023136"/>
    </source>
</evidence>
<gene>
    <name evidence="7" type="ORF">NX778_02840</name>
</gene>
<dbReference type="Gene3D" id="3.30.1150.10">
    <property type="match status" value="1"/>
</dbReference>
<dbReference type="EMBL" id="JANUGU010000001">
    <property type="protein sequence ID" value="MCS0656996.1"/>
    <property type="molecule type" value="Genomic_DNA"/>
</dbReference>
<keyword evidence="8" id="KW-1185">Reference proteome</keyword>
<evidence type="ECO:0000313" key="8">
    <source>
        <dbReference type="Proteomes" id="UP001204621"/>
    </source>
</evidence>
<dbReference type="InterPro" id="IPR052173">
    <property type="entry name" value="Beta-lactam_resp_regulator"/>
</dbReference>
<dbReference type="InterPro" id="IPR008756">
    <property type="entry name" value="Peptidase_M56"/>
</dbReference>
<proteinExistence type="predicted"/>
<dbReference type="Gene3D" id="3.30.2010.10">
    <property type="entry name" value="Metalloproteases ('zincins'), catalytic domain"/>
    <property type="match status" value="1"/>
</dbReference>
<keyword evidence="3 5" id="KW-1133">Transmembrane helix</keyword>
<protein>
    <submittedName>
        <fullName evidence="7">M56 family metallopeptidase</fullName>
    </submittedName>
</protein>
<accession>A0ABT2CSR1</accession>
<evidence type="ECO:0000256" key="5">
    <source>
        <dbReference type="SAM" id="Phobius"/>
    </source>
</evidence>
<evidence type="ECO:0000259" key="6">
    <source>
        <dbReference type="PROSITE" id="PS52015"/>
    </source>
</evidence>
<dbReference type="Pfam" id="PF03544">
    <property type="entry name" value="TonB_C"/>
    <property type="match status" value="1"/>
</dbReference>
<feature type="domain" description="TonB C-terminal" evidence="6">
    <location>
        <begin position="331"/>
        <end position="421"/>
    </location>
</feature>
<organism evidence="7 8">
    <name type="scientific">Massilia terrae</name>
    <dbReference type="NCBI Taxonomy" id="1811224"/>
    <lineage>
        <taxon>Bacteria</taxon>
        <taxon>Pseudomonadati</taxon>
        <taxon>Pseudomonadota</taxon>
        <taxon>Betaproteobacteria</taxon>
        <taxon>Burkholderiales</taxon>
        <taxon>Oxalobacteraceae</taxon>
        <taxon>Telluria group</taxon>
        <taxon>Massilia</taxon>
    </lineage>
</organism>
<feature type="transmembrane region" description="Helical" evidence="5">
    <location>
        <begin position="40"/>
        <end position="57"/>
    </location>
</feature>
<dbReference type="Proteomes" id="UP001204621">
    <property type="component" value="Unassembled WGS sequence"/>
</dbReference>
<dbReference type="RefSeq" id="WP_258810163.1">
    <property type="nucleotide sequence ID" value="NZ_JANUGU010000001.1"/>
</dbReference>
<evidence type="ECO:0000256" key="2">
    <source>
        <dbReference type="ARBA" id="ARBA00022692"/>
    </source>
</evidence>
<dbReference type="Pfam" id="PF05569">
    <property type="entry name" value="Peptidase_M56"/>
    <property type="match status" value="1"/>
</dbReference>
<dbReference type="PANTHER" id="PTHR34978:SF3">
    <property type="entry name" value="SLR0241 PROTEIN"/>
    <property type="match status" value="1"/>
</dbReference>
<dbReference type="SUPFAM" id="SSF74653">
    <property type="entry name" value="TolA/TonB C-terminal domain"/>
    <property type="match status" value="1"/>
</dbReference>
<dbReference type="NCBIfam" id="TIGR01352">
    <property type="entry name" value="tonB_Cterm"/>
    <property type="match status" value="1"/>
</dbReference>
<comment type="subcellular location">
    <subcellularLocation>
        <location evidence="1">Membrane</location>
        <topology evidence="1">Single-pass membrane protein</topology>
    </subcellularLocation>
</comment>
<name>A0ABT2CSR1_9BURK</name>
<dbReference type="InterPro" id="IPR037682">
    <property type="entry name" value="TonB_C"/>
</dbReference>